<keyword evidence="7" id="KW-1133">Transmembrane helix</keyword>
<dbReference type="PANTHER" id="PTHR30176:SF3">
    <property type="entry name" value="FERREDOXIN-TYPE PROTEIN NAPH"/>
    <property type="match status" value="1"/>
</dbReference>
<accession>A0A7C3WKY7</accession>
<keyword evidence="1" id="KW-0813">Transport</keyword>
<keyword evidence="5" id="KW-0408">Iron</keyword>
<evidence type="ECO:0000256" key="4">
    <source>
        <dbReference type="ARBA" id="ARBA00022982"/>
    </source>
</evidence>
<dbReference type="Pfam" id="PF13237">
    <property type="entry name" value="Fer4_10"/>
    <property type="match status" value="1"/>
</dbReference>
<evidence type="ECO:0000256" key="5">
    <source>
        <dbReference type="ARBA" id="ARBA00023004"/>
    </source>
</evidence>
<reference evidence="9" key="1">
    <citation type="journal article" date="2020" name="mSystems">
        <title>Genome- and Community-Level Interaction Insights into Carbon Utilization and Element Cycling Functions of Hydrothermarchaeota in Hydrothermal Sediment.</title>
        <authorList>
            <person name="Zhou Z."/>
            <person name="Liu Y."/>
            <person name="Xu W."/>
            <person name="Pan J."/>
            <person name="Luo Z.H."/>
            <person name="Li M."/>
        </authorList>
    </citation>
    <scope>NUCLEOTIDE SEQUENCE [LARGE SCALE GENOMIC DNA]</scope>
    <source>
        <strain evidence="9">SpSt-8</strain>
    </source>
</reference>
<sequence>MSNRQLLRVVKRRKIKWLRYFAQAVSFVVLVLLVPIGILAVPAGICAIPVGGLSIDCVYGVVQRVLSSPLYLALWILVVFALIPIAGSLLLGRVFCGMMCPIGTILDLTGKVRKRAGYLRKLRLDNKNNKYVVAASFALASAAVGSPTFCLVCPIRGVCTAYGSLKPFELGLAAVPLLFEASDRRAWCRYFCPVGAVIGLIGARKLLGFKIDTGKCIRCRACMRVCPTAAITEDGLKTGEISRTECIACGRCYDVCMYDALKFGVLPLRRKFSGLGKSFSLLVFLRGVSAPIGLFPLERAPSLLCRLGGGCGSTGGSSAVDGRGRAVF</sequence>
<feature type="transmembrane region" description="Helical" evidence="7">
    <location>
        <begin position="131"/>
        <end position="149"/>
    </location>
</feature>
<dbReference type="EMBL" id="DTIB01000014">
    <property type="protein sequence ID" value="HGB24521.1"/>
    <property type="molecule type" value="Genomic_DNA"/>
</dbReference>
<dbReference type="GO" id="GO:0005886">
    <property type="term" value="C:plasma membrane"/>
    <property type="evidence" value="ECO:0007669"/>
    <property type="project" value="TreeGrafter"/>
</dbReference>
<comment type="caution">
    <text evidence="9">The sequence shown here is derived from an EMBL/GenBank/DDBJ whole genome shotgun (WGS) entry which is preliminary data.</text>
</comment>
<dbReference type="InterPro" id="IPR017900">
    <property type="entry name" value="4Fe4S_Fe_S_CS"/>
</dbReference>
<evidence type="ECO:0000256" key="1">
    <source>
        <dbReference type="ARBA" id="ARBA00022448"/>
    </source>
</evidence>
<protein>
    <submittedName>
        <fullName evidence="9">4Fe-4S binding protein</fullName>
    </submittedName>
</protein>
<dbReference type="PROSITE" id="PS00198">
    <property type="entry name" value="4FE4S_FER_1"/>
    <property type="match status" value="1"/>
</dbReference>
<proteinExistence type="predicted"/>
<keyword evidence="2" id="KW-0004">4Fe-4S</keyword>
<evidence type="ECO:0000256" key="7">
    <source>
        <dbReference type="SAM" id="Phobius"/>
    </source>
</evidence>
<feature type="domain" description="4Fe-4S ferredoxin-type" evidence="8">
    <location>
        <begin position="207"/>
        <end position="236"/>
    </location>
</feature>
<name>A0A7C3WKY7_THEPE</name>
<keyword evidence="6" id="KW-0411">Iron-sulfur</keyword>
<evidence type="ECO:0000256" key="2">
    <source>
        <dbReference type="ARBA" id="ARBA00022485"/>
    </source>
</evidence>
<keyword evidence="7" id="KW-0472">Membrane</keyword>
<dbReference type="Gene3D" id="3.30.70.20">
    <property type="match status" value="1"/>
</dbReference>
<keyword evidence="4" id="KW-0249">Electron transport</keyword>
<keyword evidence="3" id="KW-0479">Metal-binding</keyword>
<dbReference type="GO" id="GO:0046872">
    <property type="term" value="F:metal ion binding"/>
    <property type="evidence" value="ECO:0007669"/>
    <property type="project" value="UniProtKB-KW"/>
</dbReference>
<feature type="transmembrane region" description="Helical" evidence="7">
    <location>
        <begin position="70"/>
        <end position="91"/>
    </location>
</feature>
<evidence type="ECO:0000259" key="8">
    <source>
        <dbReference type="PROSITE" id="PS51379"/>
    </source>
</evidence>
<dbReference type="PANTHER" id="PTHR30176">
    <property type="entry name" value="FERREDOXIN-TYPE PROTEIN NAPH"/>
    <property type="match status" value="1"/>
</dbReference>
<dbReference type="InterPro" id="IPR051684">
    <property type="entry name" value="Electron_Trans/Redox"/>
</dbReference>
<dbReference type="SUPFAM" id="SSF54862">
    <property type="entry name" value="4Fe-4S ferredoxins"/>
    <property type="match status" value="1"/>
</dbReference>
<feature type="domain" description="4Fe-4S ferredoxin-type" evidence="8">
    <location>
        <begin position="237"/>
        <end position="266"/>
    </location>
</feature>
<evidence type="ECO:0000256" key="3">
    <source>
        <dbReference type="ARBA" id="ARBA00022723"/>
    </source>
</evidence>
<feature type="transmembrane region" description="Helical" evidence="7">
    <location>
        <begin position="20"/>
        <end position="50"/>
    </location>
</feature>
<dbReference type="InterPro" id="IPR017896">
    <property type="entry name" value="4Fe4S_Fe-S-bd"/>
</dbReference>
<evidence type="ECO:0000313" key="9">
    <source>
        <dbReference type="EMBL" id="HGB24521.1"/>
    </source>
</evidence>
<gene>
    <name evidence="9" type="ORF">ENV88_00385</name>
</gene>
<dbReference type="PROSITE" id="PS51379">
    <property type="entry name" value="4FE4S_FER_2"/>
    <property type="match status" value="2"/>
</dbReference>
<keyword evidence="7" id="KW-0812">Transmembrane</keyword>
<dbReference type="AlphaFoldDB" id="A0A7C3WKY7"/>
<evidence type="ECO:0000256" key="6">
    <source>
        <dbReference type="ARBA" id="ARBA00023014"/>
    </source>
</evidence>
<dbReference type="GO" id="GO:0051539">
    <property type="term" value="F:4 iron, 4 sulfur cluster binding"/>
    <property type="evidence" value="ECO:0007669"/>
    <property type="project" value="UniProtKB-KW"/>
</dbReference>
<organism evidence="9">
    <name type="scientific">Thermofilum pendens</name>
    <dbReference type="NCBI Taxonomy" id="2269"/>
    <lineage>
        <taxon>Archaea</taxon>
        <taxon>Thermoproteota</taxon>
        <taxon>Thermoprotei</taxon>
        <taxon>Thermofilales</taxon>
        <taxon>Thermofilaceae</taxon>
        <taxon>Thermofilum</taxon>
    </lineage>
</organism>
<dbReference type="GO" id="GO:0016491">
    <property type="term" value="F:oxidoreductase activity"/>
    <property type="evidence" value="ECO:0007669"/>
    <property type="project" value="UniProtKB-ARBA"/>
</dbReference>
<dbReference type="Pfam" id="PF12801">
    <property type="entry name" value="Fer4_5"/>
    <property type="match status" value="2"/>
</dbReference>